<dbReference type="AlphaFoldDB" id="A0A831PJ79"/>
<protein>
    <submittedName>
        <fullName evidence="2">Succinate dehydrogenase cytochrome b subunit</fullName>
    </submittedName>
</protein>
<dbReference type="GO" id="GO:0016020">
    <property type="term" value="C:membrane"/>
    <property type="evidence" value="ECO:0007669"/>
    <property type="project" value="InterPro"/>
</dbReference>
<dbReference type="SUPFAM" id="SSF81343">
    <property type="entry name" value="Fumarate reductase respiratory complex transmembrane subunits"/>
    <property type="match status" value="1"/>
</dbReference>
<feature type="transmembrane region" description="Helical" evidence="1">
    <location>
        <begin position="12"/>
        <end position="38"/>
    </location>
</feature>
<dbReference type="Gene3D" id="1.20.1300.10">
    <property type="entry name" value="Fumarate reductase/succinate dehydrogenase, transmembrane subunit"/>
    <property type="match status" value="1"/>
</dbReference>
<accession>A0A831PJ79</accession>
<keyword evidence="1" id="KW-1133">Transmembrane helix</keyword>
<dbReference type="InterPro" id="IPR011138">
    <property type="entry name" value="Cytochrome_b-558"/>
</dbReference>
<dbReference type="EMBL" id="DSDK01000070">
    <property type="protein sequence ID" value="HDR50210.1"/>
    <property type="molecule type" value="Genomic_DNA"/>
</dbReference>
<sequence length="228" mass="25676">MSKFVTASIGRKFIMSISGLFLVMFIAVHLTVNLFLIFDDSGELFNQAAHFMATNPAIKVVEPLLGIGFLVHILLSFVIEYQNWRARPVKYSKRSSGDSSSWASRNMLILGAMVLVFLVVHISDFFWKIKFNPETIDSVIIHGEHMEDTYALVSNLFKNSMLHNVLYIIGGILLGLHLSHGFWSGFHTLGLSNKNWMTRLQVIGKIYAIAVALGFAVIPLYFMLGLYN</sequence>
<organism evidence="2">
    <name type="scientific">Mariniphaga anaerophila</name>
    <dbReference type="NCBI Taxonomy" id="1484053"/>
    <lineage>
        <taxon>Bacteria</taxon>
        <taxon>Pseudomonadati</taxon>
        <taxon>Bacteroidota</taxon>
        <taxon>Bacteroidia</taxon>
        <taxon>Marinilabiliales</taxon>
        <taxon>Prolixibacteraceae</taxon>
        <taxon>Mariniphaga</taxon>
    </lineage>
</organism>
<feature type="transmembrane region" description="Helical" evidence="1">
    <location>
        <begin position="102"/>
        <end position="122"/>
    </location>
</feature>
<proteinExistence type="predicted"/>
<feature type="transmembrane region" description="Helical" evidence="1">
    <location>
        <begin position="165"/>
        <end position="186"/>
    </location>
</feature>
<reference evidence="2" key="1">
    <citation type="journal article" date="2020" name="mSystems">
        <title>Genome- and Community-Level Interaction Insights into Carbon Utilization and Element Cycling Functions of Hydrothermarchaeota in Hydrothermal Sediment.</title>
        <authorList>
            <person name="Zhou Z."/>
            <person name="Liu Y."/>
            <person name="Xu W."/>
            <person name="Pan J."/>
            <person name="Luo Z.H."/>
            <person name="Li M."/>
        </authorList>
    </citation>
    <scope>NUCLEOTIDE SEQUENCE [LARGE SCALE GENOMIC DNA]</scope>
    <source>
        <strain evidence="2">SpSt-1217</strain>
    </source>
</reference>
<name>A0A831PJ79_9BACT</name>
<feature type="transmembrane region" description="Helical" evidence="1">
    <location>
        <begin position="58"/>
        <end position="81"/>
    </location>
</feature>
<feature type="transmembrane region" description="Helical" evidence="1">
    <location>
        <begin position="206"/>
        <end position="227"/>
    </location>
</feature>
<dbReference type="InterPro" id="IPR034804">
    <property type="entry name" value="SQR/QFR_C/D"/>
</dbReference>
<dbReference type="Proteomes" id="UP000886047">
    <property type="component" value="Unassembled WGS sequence"/>
</dbReference>
<evidence type="ECO:0000313" key="2">
    <source>
        <dbReference type="EMBL" id="HDR50210.1"/>
    </source>
</evidence>
<dbReference type="CDD" id="cd03498">
    <property type="entry name" value="SQR_TypeB_2_TM"/>
    <property type="match status" value="1"/>
</dbReference>
<keyword evidence="1" id="KW-0812">Transmembrane</keyword>
<gene>
    <name evidence="2" type="ORF">ENN90_01120</name>
</gene>
<keyword evidence="1" id="KW-0472">Membrane</keyword>
<evidence type="ECO:0000256" key="1">
    <source>
        <dbReference type="SAM" id="Phobius"/>
    </source>
</evidence>
<dbReference type="NCBIfam" id="TIGR02046">
    <property type="entry name" value="sdhC_b558_fam"/>
    <property type="match status" value="1"/>
</dbReference>
<comment type="caution">
    <text evidence="2">The sequence shown here is derived from an EMBL/GenBank/DDBJ whole genome shotgun (WGS) entry which is preliminary data.</text>
</comment>